<dbReference type="Proteomes" id="UP000075670">
    <property type="component" value="Unassembled WGS sequence"/>
</dbReference>
<organism evidence="2 3">
    <name type="scientific">Moorella mulderi DSM 14980</name>
    <dbReference type="NCBI Taxonomy" id="1122241"/>
    <lineage>
        <taxon>Bacteria</taxon>
        <taxon>Bacillati</taxon>
        <taxon>Bacillota</taxon>
        <taxon>Clostridia</taxon>
        <taxon>Neomoorellales</taxon>
        <taxon>Neomoorellaceae</taxon>
        <taxon>Neomoorella</taxon>
    </lineage>
</organism>
<accession>A0A151AZ21</accession>
<reference evidence="2 3" key="1">
    <citation type="submission" date="2016-02" db="EMBL/GenBank/DDBJ databases">
        <title>Genome sequence of Moorella mulderi DSM 14980.</title>
        <authorList>
            <person name="Poehlein A."/>
            <person name="Daniel R."/>
        </authorList>
    </citation>
    <scope>NUCLEOTIDE SEQUENCE [LARGE SCALE GENOMIC DNA]</scope>
    <source>
        <strain evidence="2 3">DSM 14980</strain>
    </source>
</reference>
<dbReference type="EMBL" id="LTBC01000002">
    <property type="protein sequence ID" value="KYH32905.1"/>
    <property type="molecule type" value="Genomic_DNA"/>
</dbReference>
<comment type="caution">
    <text evidence="2">The sequence shown here is derived from an EMBL/GenBank/DDBJ whole genome shotgun (WGS) entry which is preliminary data.</text>
</comment>
<dbReference type="Gene3D" id="3.30.420.130">
    <property type="entry name" value="Dinitrogenase iron-molybdenum cofactor biosynthesis domain"/>
    <property type="match status" value="1"/>
</dbReference>
<feature type="domain" description="Dinitrogenase iron-molybdenum cofactor biosynthesis" evidence="1">
    <location>
        <begin position="16"/>
        <end position="102"/>
    </location>
</feature>
<dbReference type="PANTHER" id="PTHR42983:SF1">
    <property type="entry name" value="IRON-MOLYBDENUM PROTEIN"/>
    <property type="match status" value="1"/>
</dbReference>
<protein>
    <submittedName>
        <fullName evidence="2">Dinitrogenase iron-molybdenum cofactor</fullName>
    </submittedName>
</protein>
<name>A0A151AZ21_9FIRM</name>
<sequence>MKVAITAQGKDPAAAMDPRFGRCQYFVIADTEKSTFEAVANDNLAAGGGAGVATAQALVNRGVEVVLTGNVGPNALRVLQGAGVKVYSTTAPTVQAALQQWQAGGATPLSQATVGSHFGMGRGGNRW</sequence>
<dbReference type="SUPFAM" id="SSF53146">
    <property type="entry name" value="Nitrogenase accessory factor-like"/>
    <property type="match status" value="1"/>
</dbReference>
<dbReference type="PATRIC" id="fig|1122241.3.peg.719"/>
<dbReference type="PANTHER" id="PTHR42983">
    <property type="entry name" value="DINITROGENASE IRON-MOLYBDENUM COFACTOR PROTEIN-RELATED"/>
    <property type="match status" value="1"/>
</dbReference>
<dbReference type="InterPro" id="IPR033913">
    <property type="entry name" value="MTH1175_dom"/>
</dbReference>
<evidence type="ECO:0000313" key="2">
    <source>
        <dbReference type="EMBL" id="KYH32905.1"/>
    </source>
</evidence>
<keyword evidence="3" id="KW-1185">Reference proteome</keyword>
<gene>
    <name evidence="2" type="ORF">MOMUL_06830</name>
</gene>
<dbReference type="AlphaFoldDB" id="A0A151AZ21"/>
<dbReference type="InterPro" id="IPR036105">
    <property type="entry name" value="DiNase_FeMo-co_biosyn_sf"/>
</dbReference>
<dbReference type="CDD" id="cd00851">
    <property type="entry name" value="MTH1175"/>
    <property type="match status" value="1"/>
</dbReference>
<dbReference type="RefSeq" id="WP_062281542.1">
    <property type="nucleotide sequence ID" value="NZ_LTBC01000002.1"/>
</dbReference>
<dbReference type="InterPro" id="IPR003731">
    <property type="entry name" value="Di-Nase_FeMo-co_biosynth"/>
</dbReference>
<proteinExistence type="predicted"/>
<evidence type="ECO:0000259" key="1">
    <source>
        <dbReference type="Pfam" id="PF02579"/>
    </source>
</evidence>
<dbReference type="Pfam" id="PF02579">
    <property type="entry name" value="Nitro_FeMo-Co"/>
    <property type="match status" value="1"/>
</dbReference>
<dbReference type="OrthoDB" id="9807451at2"/>
<evidence type="ECO:0000313" key="3">
    <source>
        <dbReference type="Proteomes" id="UP000075670"/>
    </source>
</evidence>